<gene>
    <name evidence="1" type="ORF">GCM10010411_64580</name>
</gene>
<dbReference type="GO" id="GO:0032259">
    <property type="term" value="P:methylation"/>
    <property type="evidence" value="ECO:0007669"/>
    <property type="project" value="UniProtKB-KW"/>
</dbReference>
<organism evidence="1 2">
    <name type="scientific">Actinomadura fulvescens</name>
    <dbReference type="NCBI Taxonomy" id="46160"/>
    <lineage>
        <taxon>Bacteria</taxon>
        <taxon>Bacillati</taxon>
        <taxon>Actinomycetota</taxon>
        <taxon>Actinomycetes</taxon>
        <taxon>Streptosporangiales</taxon>
        <taxon>Thermomonosporaceae</taxon>
        <taxon>Actinomadura</taxon>
    </lineage>
</organism>
<dbReference type="InterPro" id="IPR029063">
    <property type="entry name" value="SAM-dependent_MTases_sf"/>
</dbReference>
<name>A0ABP6CKK6_9ACTN</name>
<dbReference type="Proteomes" id="UP001501509">
    <property type="component" value="Unassembled WGS sequence"/>
</dbReference>
<keyword evidence="1" id="KW-0489">Methyltransferase</keyword>
<evidence type="ECO:0000313" key="2">
    <source>
        <dbReference type="Proteomes" id="UP001501509"/>
    </source>
</evidence>
<proteinExistence type="predicted"/>
<sequence>MDAEKEFFAQAEKDHAGGIDTSVPHSARIWNYWLGGKDNFPVDRAAGDQYVQTFPGIIDVARLTRHFLKRSITFMAREAGVRQFLDVGTGLPTEDNTHEVAQRITPEARIVYVDNDPLVLRHAHALLTSTDEGATDYIEADMHDPAAILRGAARTLDLTQPVALTFMGVLGHVQDDDEAVATVTHLMDGLAPGSYLAIADGSNVISTEFAEAQRDYDEGGSVPYKLRSFDQVRRFFTGLDLLEPGIVPCLEWRPEVASVEPAPAIQPLAAIAQKA</sequence>
<dbReference type="PIRSF" id="PIRSF017393">
    <property type="entry name" value="MTase_SAV2177"/>
    <property type="match status" value="1"/>
</dbReference>
<accession>A0ABP6CKK6</accession>
<keyword evidence="2" id="KW-1185">Reference proteome</keyword>
<dbReference type="GO" id="GO:0008168">
    <property type="term" value="F:methyltransferase activity"/>
    <property type="evidence" value="ECO:0007669"/>
    <property type="project" value="UniProtKB-KW"/>
</dbReference>
<dbReference type="EMBL" id="BAAATD010000010">
    <property type="protein sequence ID" value="GAA2619897.1"/>
    <property type="molecule type" value="Genomic_DNA"/>
</dbReference>
<dbReference type="Pfam" id="PF04672">
    <property type="entry name" value="Methyltransf_19"/>
    <property type="match status" value="1"/>
</dbReference>
<dbReference type="SUPFAM" id="SSF53335">
    <property type="entry name" value="S-adenosyl-L-methionine-dependent methyltransferases"/>
    <property type="match status" value="1"/>
</dbReference>
<keyword evidence="1" id="KW-0808">Transferase</keyword>
<protein>
    <submittedName>
        <fullName evidence="1">SAM-dependent methyltransferase</fullName>
    </submittedName>
</protein>
<dbReference type="InterPro" id="IPR006764">
    <property type="entry name" value="SAM_dep_MeTrfase_SAV2177_type"/>
</dbReference>
<dbReference type="RefSeq" id="WP_344546259.1">
    <property type="nucleotide sequence ID" value="NZ_BAAATD010000010.1"/>
</dbReference>
<comment type="caution">
    <text evidence="1">The sequence shown here is derived from an EMBL/GenBank/DDBJ whole genome shotgun (WGS) entry which is preliminary data.</text>
</comment>
<reference evidence="2" key="1">
    <citation type="journal article" date="2019" name="Int. J. Syst. Evol. Microbiol.">
        <title>The Global Catalogue of Microorganisms (GCM) 10K type strain sequencing project: providing services to taxonomists for standard genome sequencing and annotation.</title>
        <authorList>
            <consortium name="The Broad Institute Genomics Platform"/>
            <consortium name="The Broad Institute Genome Sequencing Center for Infectious Disease"/>
            <person name="Wu L."/>
            <person name="Ma J."/>
        </authorList>
    </citation>
    <scope>NUCLEOTIDE SEQUENCE [LARGE SCALE GENOMIC DNA]</scope>
    <source>
        <strain evidence="2">JCM 6833</strain>
    </source>
</reference>
<evidence type="ECO:0000313" key="1">
    <source>
        <dbReference type="EMBL" id="GAA2619897.1"/>
    </source>
</evidence>
<dbReference type="Gene3D" id="3.40.50.150">
    <property type="entry name" value="Vaccinia Virus protein VP39"/>
    <property type="match status" value="1"/>
</dbReference>